<dbReference type="SUPFAM" id="SSF48498">
    <property type="entry name" value="Tetracyclin repressor-like, C-terminal domain"/>
    <property type="match status" value="1"/>
</dbReference>
<dbReference type="Proteomes" id="UP000239485">
    <property type="component" value="Unassembled WGS sequence"/>
</dbReference>
<evidence type="ECO:0000256" key="1">
    <source>
        <dbReference type="ARBA" id="ARBA00023125"/>
    </source>
</evidence>
<dbReference type="Pfam" id="PF17940">
    <property type="entry name" value="TetR_C_31"/>
    <property type="match status" value="1"/>
</dbReference>
<keyword evidence="6" id="KW-1185">Reference proteome</keyword>
<evidence type="ECO:0000256" key="2">
    <source>
        <dbReference type="PROSITE-ProRule" id="PRU00335"/>
    </source>
</evidence>
<proteinExistence type="predicted"/>
<dbReference type="RefSeq" id="WP_104433825.1">
    <property type="nucleotide sequence ID" value="NZ_PTJD01000010.1"/>
</dbReference>
<evidence type="ECO:0000256" key="3">
    <source>
        <dbReference type="SAM" id="MobiDB-lite"/>
    </source>
</evidence>
<dbReference type="InterPro" id="IPR009057">
    <property type="entry name" value="Homeodomain-like_sf"/>
</dbReference>
<dbReference type="OrthoDB" id="7506349at2"/>
<dbReference type="GO" id="GO:0000976">
    <property type="term" value="F:transcription cis-regulatory region binding"/>
    <property type="evidence" value="ECO:0007669"/>
    <property type="project" value="TreeGrafter"/>
</dbReference>
<dbReference type="SUPFAM" id="SSF46689">
    <property type="entry name" value="Homeodomain-like"/>
    <property type="match status" value="1"/>
</dbReference>
<dbReference type="EMBL" id="PTJD01000010">
    <property type="protein sequence ID" value="PPK93531.1"/>
    <property type="molecule type" value="Genomic_DNA"/>
</dbReference>
<evidence type="ECO:0000313" key="6">
    <source>
        <dbReference type="Proteomes" id="UP000239485"/>
    </source>
</evidence>
<evidence type="ECO:0000259" key="4">
    <source>
        <dbReference type="PROSITE" id="PS50977"/>
    </source>
</evidence>
<sequence length="218" mass="22496">MERDTRADRIADAAIALLARGGARALTHRAVDAEAGLPPGSTSYYARSRAALVAATVDRLVRLDLAEAPPPAVDGSAEPSPGDLTAQLAGLLAHWTGPGRDRHLARYALSLEARRDPGVRRCLDAGGGRLRTHLAGLLERLGADDPERRARWLAAAVDGVLFDELCGWGSSRPLDADGLHAAAADLVAAVLGTTAPEPLSPGRAAGSAPGRRGTTASS</sequence>
<dbReference type="AlphaFoldDB" id="A0A2S6IH59"/>
<feature type="domain" description="HTH tetR-type" evidence="4">
    <location>
        <begin position="4"/>
        <end position="64"/>
    </location>
</feature>
<protein>
    <submittedName>
        <fullName evidence="5">Regulatory TetR family protein</fullName>
    </submittedName>
</protein>
<reference evidence="5 6" key="1">
    <citation type="submission" date="2018-02" db="EMBL/GenBank/DDBJ databases">
        <title>Genomic Encyclopedia of Archaeal and Bacterial Type Strains, Phase II (KMG-II): from individual species to whole genera.</title>
        <authorList>
            <person name="Goeker M."/>
        </authorList>
    </citation>
    <scope>NUCLEOTIDE SEQUENCE [LARGE SCALE GENOMIC DNA]</scope>
    <source>
        <strain evidence="5 6">DSM 22857</strain>
    </source>
</reference>
<comment type="caution">
    <text evidence="5">The sequence shown here is derived from an EMBL/GenBank/DDBJ whole genome shotgun (WGS) entry which is preliminary data.</text>
</comment>
<dbReference type="InterPro" id="IPR001647">
    <property type="entry name" value="HTH_TetR"/>
</dbReference>
<keyword evidence="1 2" id="KW-0238">DNA-binding</keyword>
<dbReference type="PANTHER" id="PTHR30055">
    <property type="entry name" value="HTH-TYPE TRANSCRIPTIONAL REGULATOR RUTR"/>
    <property type="match status" value="1"/>
</dbReference>
<organism evidence="5 6">
    <name type="scientific">Kineococcus xinjiangensis</name>
    <dbReference type="NCBI Taxonomy" id="512762"/>
    <lineage>
        <taxon>Bacteria</taxon>
        <taxon>Bacillati</taxon>
        <taxon>Actinomycetota</taxon>
        <taxon>Actinomycetes</taxon>
        <taxon>Kineosporiales</taxon>
        <taxon>Kineosporiaceae</taxon>
        <taxon>Kineococcus</taxon>
    </lineage>
</organism>
<dbReference type="InterPro" id="IPR050109">
    <property type="entry name" value="HTH-type_TetR-like_transc_reg"/>
</dbReference>
<gene>
    <name evidence="5" type="ORF">CLV92_110159</name>
</gene>
<dbReference type="InterPro" id="IPR041583">
    <property type="entry name" value="TetR_C_31"/>
</dbReference>
<feature type="DNA-binding region" description="H-T-H motif" evidence="2">
    <location>
        <begin position="27"/>
        <end position="46"/>
    </location>
</feature>
<evidence type="ECO:0000313" key="5">
    <source>
        <dbReference type="EMBL" id="PPK93531.1"/>
    </source>
</evidence>
<accession>A0A2S6IH59</accession>
<dbReference type="InterPro" id="IPR036271">
    <property type="entry name" value="Tet_transcr_reg_TetR-rel_C_sf"/>
</dbReference>
<dbReference type="Gene3D" id="1.10.357.10">
    <property type="entry name" value="Tetracycline Repressor, domain 2"/>
    <property type="match status" value="1"/>
</dbReference>
<name>A0A2S6IH59_9ACTN</name>
<dbReference type="PANTHER" id="PTHR30055:SF231">
    <property type="entry name" value="TRANSCRIPTIONAL REGULATORY PROTEIN (PROBABLY DEOR-FAMILY)-RELATED"/>
    <property type="match status" value="1"/>
</dbReference>
<dbReference type="PROSITE" id="PS50977">
    <property type="entry name" value="HTH_TETR_2"/>
    <property type="match status" value="1"/>
</dbReference>
<dbReference type="GO" id="GO:0003700">
    <property type="term" value="F:DNA-binding transcription factor activity"/>
    <property type="evidence" value="ECO:0007669"/>
    <property type="project" value="TreeGrafter"/>
</dbReference>
<feature type="region of interest" description="Disordered" evidence="3">
    <location>
        <begin position="195"/>
        <end position="218"/>
    </location>
</feature>